<dbReference type="EMBL" id="JAWDGP010004848">
    <property type="protein sequence ID" value="KAK3761763.1"/>
    <property type="molecule type" value="Genomic_DNA"/>
</dbReference>
<dbReference type="Proteomes" id="UP001283361">
    <property type="component" value="Unassembled WGS sequence"/>
</dbReference>
<name>A0AAE0Z2V3_9GAST</name>
<evidence type="ECO:0000313" key="2">
    <source>
        <dbReference type="Proteomes" id="UP001283361"/>
    </source>
</evidence>
<dbReference type="AlphaFoldDB" id="A0AAE0Z2V3"/>
<evidence type="ECO:0000313" key="1">
    <source>
        <dbReference type="EMBL" id="KAK3761763.1"/>
    </source>
</evidence>
<gene>
    <name evidence="1" type="ORF">RRG08_004209</name>
</gene>
<protein>
    <submittedName>
        <fullName evidence="1">Uncharacterized protein</fullName>
    </submittedName>
</protein>
<sequence length="108" mass="11773">MSLVALRRQLCLNLNTQVYSSAVEPNFTSRSNWMQIKCCIKVKFPSIWYISGVRCIVLSLVKASHAQDAASGCCYGKSLIVSSDSLLRSAPSGSYLYIVTATVCSAIQ</sequence>
<organism evidence="1 2">
    <name type="scientific">Elysia crispata</name>
    <name type="common">lettuce slug</name>
    <dbReference type="NCBI Taxonomy" id="231223"/>
    <lineage>
        <taxon>Eukaryota</taxon>
        <taxon>Metazoa</taxon>
        <taxon>Spiralia</taxon>
        <taxon>Lophotrochozoa</taxon>
        <taxon>Mollusca</taxon>
        <taxon>Gastropoda</taxon>
        <taxon>Heterobranchia</taxon>
        <taxon>Euthyneura</taxon>
        <taxon>Panpulmonata</taxon>
        <taxon>Sacoglossa</taxon>
        <taxon>Placobranchoidea</taxon>
        <taxon>Plakobranchidae</taxon>
        <taxon>Elysia</taxon>
    </lineage>
</organism>
<accession>A0AAE0Z2V3</accession>
<comment type="caution">
    <text evidence="1">The sequence shown here is derived from an EMBL/GenBank/DDBJ whole genome shotgun (WGS) entry which is preliminary data.</text>
</comment>
<proteinExistence type="predicted"/>
<reference evidence="1" key="1">
    <citation type="journal article" date="2023" name="G3 (Bethesda)">
        <title>A reference genome for the long-term kleptoplast-retaining sea slug Elysia crispata morphotype clarki.</title>
        <authorList>
            <person name="Eastman K.E."/>
            <person name="Pendleton A.L."/>
            <person name="Shaikh M.A."/>
            <person name="Suttiyut T."/>
            <person name="Ogas R."/>
            <person name="Tomko P."/>
            <person name="Gavelis G."/>
            <person name="Widhalm J.R."/>
            <person name="Wisecaver J.H."/>
        </authorList>
    </citation>
    <scope>NUCLEOTIDE SEQUENCE</scope>
    <source>
        <strain evidence="1">ECLA1</strain>
    </source>
</reference>
<keyword evidence="2" id="KW-1185">Reference proteome</keyword>